<dbReference type="AlphaFoldDB" id="A0A2M4AEQ2"/>
<name>A0A2M4AEQ2_9DIPT</name>
<dbReference type="EMBL" id="GGFK01005934">
    <property type="protein sequence ID" value="MBW39255.1"/>
    <property type="molecule type" value="Transcribed_RNA"/>
</dbReference>
<dbReference type="PANTHER" id="PTHR21521">
    <property type="entry name" value="AMUN, ISOFORM A"/>
    <property type="match status" value="1"/>
</dbReference>
<feature type="compositionally biased region" description="Low complexity" evidence="1">
    <location>
        <begin position="269"/>
        <end position="279"/>
    </location>
</feature>
<accession>A0A2M4AEQ2</accession>
<feature type="compositionally biased region" description="Polar residues" evidence="1">
    <location>
        <begin position="424"/>
        <end position="441"/>
    </location>
</feature>
<sequence>MATVKDSATFFQHGNSAQFEFVLGLYPKALRLKADARGVGKKADKLIRLEEWYQNELPKLIKKRGRDAHLQHEELVQTMEWKQTRGKFYPQLSYLIKVNTPRAVVMETKKAFRKLPNLEQALNALSNLKGVGITMASALLAAAIPESAPFMADECLMAIPDFEGIDYTTKEYLKFVTHIQQTMDRLNAEVEGTNSSGGGSSSSTGPSNGSVANAADGADSTEKDPKPEDSKEKDDEDEEEGGGGTKTNGAAAEEKEPETPTKGGKKGAADAANGGADAAQKPAKKWSAHQVELALWTHYIVNDLQPELLGGMPGNNNGVAVTNGISKDGDDEDVEGNEDVADEEDEDEENGTADDDKALADDGEDDDENSRNAVESSESESNEAVAVVAPVPVANGKAREATTTASAATSAAPAAADDDDGVVSSVQTNNGTSEATEQQPTADGKKDAAPTPAAAAAATTVVESSGLATVDECTKSGDSLDGVLAVPAVAEESPVTAASTATTTLNADDSADSQNNSSHGATKRPLYCEDSTEDKPELSAPKLIKL</sequence>
<feature type="compositionally biased region" description="Polar residues" evidence="1">
    <location>
        <begin position="314"/>
        <end position="325"/>
    </location>
</feature>
<feature type="compositionally biased region" description="Basic and acidic residues" evidence="1">
    <location>
        <begin position="220"/>
        <end position="233"/>
    </location>
</feature>
<feature type="compositionally biased region" description="Low complexity" evidence="1">
    <location>
        <begin position="496"/>
        <end position="518"/>
    </location>
</feature>
<evidence type="ECO:0000313" key="2">
    <source>
        <dbReference type="EMBL" id="MBW39255.1"/>
    </source>
</evidence>
<feature type="compositionally biased region" description="Low complexity" evidence="1">
    <location>
        <begin position="382"/>
        <end position="415"/>
    </location>
</feature>
<protein>
    <submittedName>
        <fullName evidence="2">Uncharacterized protein</fullName>
    </submittedName>
</protein>
<proteinExistence type="predicted"/>
<organism evidence="2">
    <name type="scientific">Anopheles triannulatus</name>
    <dbReference type="NCBI Taxonomy" id="58253"/>
    <lineage>
        <taxon>Eukaryota</taxon>
        <taxon>Metazoa</taxon>
        <taxon>Ecdysozoa</taxon>
        <taxon>Arthropoda</taxon>
        <taxon>Hexapoda</taxon>
        <taxon>Insecta</taxon>
        <taxon>Pterygota</taxon>
        <taxon>Neoptera</taxon>
        <taxon>Endopterygota</taxon>
        <taxon>Diptera</taxon>
        <taxon>Nematocera</taxon>
        <taxon>Culicoidea</taxon>
        <taxon>Culicidae</taxon>
        <taxon>Anophelinae</taxon>
        <taxon>Anopheles</taxon>
    </lineage>
</organism>
<feature type="region of interest" description="Disordered" evidence="1">
    <location>
        <begin position="492"/>
        <end position="546"/>
    </location>
</feature>
<evidence type="ECO:0000256" key="1">
    <source>
        <dbReference type="SAM" id="MobiDB-lite"/>
    </source>
</evidence>
<feature type="region of interest" description="Disordered" evidence="1">
    <location>
        <begin position="190"/>
        <end position="288"/>
    </location>
</feature>
<feature type="compositionally biased region" description="Low complexity" evidence="1">
    <location>
        <begin position="201"/>
        <end position="210"/>
    </location>
</feature>
<dbReference type="PANTHER" id="PTHR21521:SF0">
    <property type="entry name" value="AMUN, ISOFORM A"/>
    <property type="match status" value="1"/>
</dbReference>
<reference evidence="2" key="1">
    <citation type="submission" date="2018-01" db="EMBL/GenBank/DDBJ databases">
        <title>An insight into the sialome of Amazonian anophelines.</title>
        <authorList>
            <person name="Ribeiro J.M."/>
            <person name="Scarpassa V."/>
            <person name="Calvo E."/>
        </authorList>
    </citation>
    <scope>NUCLEOTIDE SEQUENCE</scope>
    <source>
        <tissue evidence="2">Salivary glands</tissue>
    </source>
</reference>
<feature type="region of interest" description="Disordered" evidence="1">
    <location>
        <begin position="309"/>
        <end position="457"/>
    </location>
</feature>
<feature type="compositionally biased region" description="Acidic residues" evidence="1">
    <location>
        <begin position="329"/>
        <end position="353"/>
    </location>
</feature>